<feature type="compositionally biased region" description="Basic residues" evidence="1">
    <location>
        <begin position="10"/>
        <end position="22"/>
    </location>
</feature>
<feature type="non-terminal residue" evidence="2">
    <location>
        <position position="1"/>
    </location>
</feature>
<dbReference type="AlphaFoldDB" id="A0A6J4KFW2"/>
<sequence length="48" mass="5379">DRRGAGRRERSQRRTGQLRHGRGRDGAAVPAPCTARVRRPDGRQCPPM</sequence>
<name>A0A6J4KFW2_9CHLR</name>
<evidence type="ECO:0000313" key="2">
    <source>
        <dbReference type="EMBL" id="CAA9303945.1"/>
    </source>
</evidence>
<proteinExistence type="predicted"/>
<dbReference type="EMBL" id="CADCTC010000309">
    <property type="protein sequence ID" value="CAA9303945.1"/>
    <property type="molecule type" value="Genomic_DNA"/>
</dbReference>
<feature type="region of interest" description="Disordered" evidence="1">
    <location>
        <begin position="1"/>
        <end position="48"/>
    </location>
</feature>
<evidence type="ECO:0000256" key="1">
    <source>
        <dbReference type="SAM" id="MobiDB-lite"/>
    </source>
</evidence>
<protein>
    <submittedName>
        <fullName evidence="2">Uncharacterized protein</fullName>
    </submittedName>
</protein>
<feature type="non-terminal residue" evidence="2">
    <location>
        <position position="48"/>
    </location>
</feature>
<accession>A0A6J4KFW2</accession>
<reference evidence="2" key="1">
    <citation type="submission" date="2020-02" db="EMBL/GenBank/DDBJ databases">
        <authorList>
            <person name="Meier V. D."/>
        </authorList>
    </citation>
    <scope>NUCLEOTIDE SEQUENCE</scope>
    <source>
        <strain evidence="2">AVDCRST_MAG77</strain>
    </source>
</reference>
<gene>
    <name evidence="2" type="ORF">AVDCRST_MAG77-5875</name>
</gene>
<organism evidence="2">
    <name type="scientific">uncultured Chloroflexota bacterium</name>
    <dbReference type="NCBI Taxonomy" id="166587"/>
    <lineage>
        <taxon>Bacteria</taxon>
        <taxon>Bacillati</taxon>
        <taxon>Chloroflexota</taxon>
        <taxon>environmental samples</taxon>
    </lineage>
</organism>